<reference evidence="14" key="1">
    <citation type="submission" date="2020-01" db="EMBL/GenBank/DDBJ databases">
        <authorList>
            <person name="Meier V. D."/>
            <person name="Meier V D."/>
        </authorList>
    </citation>
    <scope>NUCLEOTIDE SEQUENCE</scope>
    <source>
        <strain evidence="14">HLG_WM_MAG_12</strain>
    </source>
</reference>
<dbReference type="GO" id="GO:0070402">
    <property type="term" value="F:NADPH binding"/>
    <property type="evidence" value="ECO:0007669"/>
    <property type="project" value="InterPro"/>
</dbReference>
<evidence type="ECO:0000256" key="9">
    <source>
        <dbReference type="ARBA" id="ARBA00023211"/>
    </source>
</evidence>
<evidence type="ECO:0000256" key="5">
    <source>
        <dbReference type="ARBA" id="ARBA00012366"/>
    </source>
</evidence>
<comment type="similarity">
    <text evidence="4">Belongs to the DXR family.</text>
</comment>
<comment type="cofactor">
    <cofactor evidence="2">
        <name>Mg(2+)</name>
        <dbReference type="ChEBI" id="CHEBI:18420"/>
    </cofactor>
</comment>
<dbReference type="InterPro" id="IPR003821">
    <property type="entry name" value="DXP_reductoisomerase"/>
</dbReference>
<dbReference type="PANTHER" id="PTHR30525">
    <property type="entry name" value="1-DEOXY-D-XYLULOSE 5-PHOSPHATE REDUCTOISOMERASE"/>
    <property type="match status" value="1"/>
</dbReference>
<dbReference type="FunFam" id="3.40.50.720:FF:000045">
    <property type="entry name" value="1-deoxy-D-xylulose 5-phosphate reductoisomerase"/>
    <property type="match status" value="1"/>
</dbReference>
<evidence type="ECO:0000256" key="7">
    <source>
        <dbReference type="ARBA" id="ARBA00022857"/>
    </source>
</evidence>
<keyword evidence="9" id="KW-0464">Manganese</keyword>
<gene>
    <name evidence="14" type="ORF">HELGO_WM21735</name>
</gene>
<keyword evidence="8 14" id="KW-0560">Oxidoreductase</keyword>
<dbReference type="Pfam" id="PF02670">
    <property type="entry name" value="DXP_reductoisom"/>
    <property type="match status" value="1"/>
</dbReference>
<accession>A0A6S6T7S8</accession>
<feature type="non-terminal residue" evidence="14">
    <location>
        <position position="208"/>
    </location>
</feature>
<dbReference type="Pfam" id="PF08436">
    <property type="entry name" value="DXP_redisom_C"/>
    <property type="match status" value="1"/>
</dbReference>
<dbReference type="GO" id="GO:0016853">
    <property type="term" value="F:isomerase activity"/>
    <property type="evidence" value="ECO:0007669"/>
    <property type="project" value="UniProtKB-KW"/>
</dbReference>
<dbReference type="PANTHER" id="PTHR30525:SF0">
    <property type="entry name" value="1-DEOXY-D-XYLULOSE 5-PHOSPHATE REDUCTOISOMERASE, CHLOROPLASTIC"/>
    <property type="match status" value="1"/>
</dbReference>
<evidence type="ECO:0000256" key="4">
    <source>
        <dbReference type="ARBA" id="ARBA00006825"/>
    </source>
</evidence>
<dbReference type="InterPro" id="IPR013512">
    <property type="entry name" value="DXP_reductoisomerase_N"/>
</dbReference>
<name>A0A6S6T7S8_9BACT</name>
<dbReference type="UniPathway" id="UPA00056">
    <property type="reaction ID" value="UER00092"/>
</dbReference>
<keyword evidence="7" id="KW-0521">NADP</keyword>
<dbReference type="InterPro" id="IPR013644">
    <property type="entry name" value="DXP_reductoisomerase_C"/>
</dbReference>
<evidence type="ECO:0000259" key="13">
    <source>
        <dbReference type="Pfam" id="PF08436"/>
    </source>
</evidence>
<comment type="cofactor">
    <cofactor evidence="1">
        <name>Mn(2+)</name>
        <dbReference type="ChEBI" id="CHEBI:29035"/>
    </cofactor>
</comment>
<evidence type="ECO:0000256" key="10">
    <source>
        <dbReference type="ARBA" id="ARBA00023229"/>
    </source>
</evidence>
<evidence type="ECO:0000256" key="8">
    <source>
        <dbReference type="ARBA" id="ARBA00023002"/>
    </source>
</evidence>
<dbReference type="AlphaFoldDB" id="A0A6S6T7S8"/>
<feature type="domain" description="1-deoxy-D-xylulose 5-phosphate reductoisomerase N-terminal" evidence="12">
    <location>
        <begin position="1"/>
        <end position="119"/>
    </location>
</feature>
<evidence type="ECO:0000313" key="14">
    <source>
        <dbReference type="EMBL" id="CAA6812647.1"/>
    </source>
</evidence>
<dbReference type="SUPFAM" id="SSF55347">
    <property type="entry name" value="Glyceraldehyde-3-phosphate dehydrogenase-like, C-terminal domain"/>
    <property type="match status" value="1"/>
</dbReference>
<dbReference type="EC" id="1.1.1.267" evidence="5"/>
<keyword evidence="6" id="KW-0479">Metal-binding</keyword>
<organism evidence="14">
    <name type="scientific">uncultured Campylobacterales bacterium</name>
    <dbReference type="NCBI Taxonomy" id="352960"/>
    <lineage>
        <taxon>Bacteria</taxon>
        <taxon>Pseudomonadati</taxon>
        <taxon>Campylobacterota</taxon>
        <taxon>Epsilonproteobacteria</taxon>
        <taxon>Campylobacterales</taxon>
        <taxon>environmental samples</taxon>
    </lineage>
</organism>
<evidence type="ECO:0000259" key="12">
    <source>
        <dbReference type="Pfam" id="PF02670"/>
    </source>
</evidence>
<dbReference type="GO" id="GO:0030604">
    <property type="term" value="F:1-deoxy-D-xylulose-5-phosphate reductoisomerase activity"/>
    <property type="evidence" value="ECO:0007669"/>
    <property type="project" value="UniProtKB-EC"/>
</dbReference>
<comment type="catalytic activity">
    <reaction evidence="11">
        <text>2-C-methyl-D-erythritol 4-phosphate + NADP(+) = 1-deoxy-D-xylulose 5-phosphate + NADPH + H(+)</text>
        <dbReference type="Rhea" id="RHEA:13717"/>
        <dbReference type="ChEBI" id="CHEBI:15378"/>
        <dbReference type="ChEBI" id="CHEBI:57783"/>
        <dbReference type="ChEBI" id="CHEBI:57792"/>
        <dbReference type="ChEBI" id="CHEBI:58262"/>
        <dbReference type="ChEBI" id="CHEBI:58349"/>
        <dbReference type="EC" id="1.1.1.267"/>
    </reaction>
    <physiologicalReaction direction="right-to-left" evidence="11">
        <dbReference type="Rhea" id="RHEA:13719"/>
    </physiologicalReaction>
</comment>
<protein>
    <recommendedName>
        <fullName evidence="5">1-deoxy-D-xylulose-5-phosphate reductoisomerase</fullName>
        <ecNumber evidence="5">1.1.1.267</ecNumber>
    </recommendedName>
</protein>
<dbReference type="EMBL" id="CACVAW010000049">
    <property type="protein sequence ID" value="CAA6812647.1"/>
    <property type="molecule type" value="Genomic_DNA"/>
</dbReference>
<dbReference type="GO" id="GO:0030145">
    <property type="term" value="F:manganese ion binding"/>
    <property type="evidence" value="ECO:0007669"/>
    <property type="project" value="TreeGrafter"/>
</dbReference>
<dbReference type="InterPro" id="IPR036291">
    <property type="entry name" value="NAD(P)-bd_dom_sf"/>
</dbReference>
<proteinExistence type="inferred from homology"/>
<keyword evidence="10" id="KW-0414">Isoprene biosynthesis</keyword>
<keyword evidence="14" id="KW-0413">Isomerase</keyword>
<comment type="pathway">
    <text evidence="3">Isoprenoid biosynthesis; isopentenyl diphosphate biosynthesis via DXP pathway; isopentenyl diphosphate from 1-deoxy-D-xylulose 5-phosphate: step 1/6.</text>
</comment>
<dbReference type="SUPFAM" id="SSF51735">
    <property type="entry name" value="NAD(P)-binding Rossmann-fold domains"/>
    <property type="match status" value="1"/>
</dbReference>
<dbReference type="Gene3D" id="3.40.50.720">
    <property type="entry name" value="NAD(P)-binding Rossmann-like Domain"/>
    <property type="match status" value="1"/>
</dbReference>
<evidence type="ECO:0000256" key="2">
    <source>
        <dbReference type="ARBA" id="ARBA00001946"/>
    </source>
</evidence>
<dbReference type="GO" id="GO:0051484">
    <property type="term" value="P:isopentenyl diphosphate biosynthetic process, methylerythritol 4-phosphate pathway involved in terpenoid biosynthetic process"/>
    <property type="evidence" value="ECO:0007669"/>
    <property type="project" value="UniProtKB-ARBA"/>
</dbReference>
<evidence type="ECO:0000256" key="11">
    <source>
        <dbReference type="ARBA" id="ARBA00048543"/>
    </source>
</evidence>
<evidence type="ECO:0000256" key="6">
    <source>
        <dbReference type="ARBA" id="ARBA00022723"/>
    </source>
</evidence>
<evidence type="ECO:0000256" key="3">
    <source>
        <dbReference type="ARBA" id="ARBA00005094"/>
    </source>
</evidence>
<feature type="domain" description="1-deoxy-D-xylulose 5-phosphate reductoisomerase C-terminal" evidence="13">
    <location>
        <begin position="127"/>
        <end position="207"/>
    </location>
</feature>
<sequence>MIILGSTGSIGTNALNVVREQGLSVEALVCGSNIELLNTQIKEFKPKYVAIRDKSQRHKVNHNNVYFGEQGILEILELCESKLVLNALVGFSGLKPTLKAIKLGKKVALANKESLVIAGKFIDSKNLITVDSEHFGLWYLLQDKPIKKMIITASGGSFRDTPIDKLAKVTVKQALNHPNWSMGAKITIDSATMTNKLFELLEVYHLYG</sequence>
<evidence type="ECO:0000256" key="1">
    <source>
        <dbReference type="ARBA" id="ARBA00001936"/>
    </source>
</evidence>